<dbReference type="PANTHER" id="PTHR40841:SF2">
    <property type="entry name" value="SIDEROPHORE-DEGRADING ESTERASE (EUROFUNG)"/>
    <property type="match status" value="1"/>
</dbReference>
<dbReference type="EMBL" id="JAQQCF010000008">
    <property type="protein sequence ID" value="MFM0637391.1"/>
    <property type="molecule type" value="Genomic_DNA"/>
</dbReference>
<dbReference type="GO" id="GO:0016787">
    <property type="term" value="F:hydrolase activity"/>
    <property type="evidence" value="ECO:0007669"/>
    <property type="project" value="UniProtKB-KW"/>
</dbReference>
<accession>A0ABW9DRE0</accession>
<dbReference type="Proteomes" id="UP001629432">
    <property type="component" value="Unassembled WGS sequence"/>
</dbReference>
<gene>
    <name evidence="3" type="ORF">PQQ63_11875</name>
</gene>
<keyword evidence="2 3" id="KW-0378">Hydrolase</keyword>
<dbReference type="InterPro" id="IPR029058">
    <property type="entry name" value="AB_hydrolase_fold"/>
</dbReference>
<dbReference type="RefSeq" id="WP_408335923.1">
    <property type="nucleotide sequence ID" value="NZ_JAQQCF010000008.1"/>
</dbReference>
<evidence type="ECO:0000313" key="4">
    <source>
        <dbReference type="Proteomes" id="UP001629432"/>
    </source>
</evidence>
<dbReference type="SUPFAM" id="SSF53474">
    <property type="entry name" value="alpha/beta-Hydrolases"/>
    <property type="match status" value="1"/>
</dbReference>
<reference evidence="3 4" key="1">
    <citation type="journal article" date="2024" name="Chem. Sci.">
        <title>Discovery of megapolipeptins by genome mining of a Burkholderiales bacteria collection.</title>
        <authorList>
            <person name="Paulo B.S."/>
            <person name="Recchia M.J.J."/>
            <person name="Lee S."/>
            <person name="Fergusson C.H."/>
            <person name="Romanowski S.B."/>
            <person name="Hernandez A."/>
            <person name="Krull N."/>
            <person name="Liu D.Y."/>
            <person name="Cavanagh H."/>
            <person name="Bos A."/>
            <person name="Gray C.A."/>
            <person name="Murphy B.T."/>
            <person name="Linington R.G."/>
            <person name="Eustaquio A.S."/>
        </authorList>
    </citation>
    <scope>NUCLEOTIDE SEQUENCE [LARGE SCALE GENOMIC DNA]</scope>
    <source>
        <strain evidence="3 4">RL17-338-BIC-A</strain>
    </source>
</reference>
<dbReference type="PANTHER" id="PTHR40841">
    <property type="entry name" value="SIDEROPHORE TRIACETYLFUSARININE C ESTERASE"/>
    <property type="match status" value="1"/>
</dbReference>
<dbReference type="InterPro" id="IPR052558">
    <property type="entry name" value="Siderophore_Hydrolase_D"/>
</dbReference>
<evidence type="ECO:0000256" key="2">
    <source>
        <dbReference type="ARBA" id="ARBA00022801"/>
    </source>
</evidence>
<dbReference type="InterPro" id="IPR000801">
    <property type="entry name" value="Esterase-like"/>
</dbReference>
<proteinExistence type="inferred from homology"/>
<dbReference type="Gene3D" id="3.40.50.1820">
    <property type="entry name" value="alpha/beta hydrolase"/>
    <property type="match status" value="1"/>
</dbReference>
<name>A0ABW9DRE0_9BURK</name>
<comment type="caution">
    <text evidence="3">The sequence shown here is derived from an EMBL/GenBank/DDBJ whole genome shotgun (WGS) entry which is preliminary data.</text>
</comment>
<organism evidence="3 4">
    <name type="scientific">Paraburkholderia metrosideri</name>
    <dbReference type="NCBI Taxonomy" id="580937"/>
    <lineage>
        <taxon>Bacteria</taxon>
        <taxon>Pseudomonadati</taxon>
        <taxon>Pseudomonadota</taxon>
        <taxon>Betaproteobacteria</taxon>
        <taxon>Burkholderiales</taxon>
        <taxon>Burkholderiaceae</taxon>
        <taxon>Paraburkholderia</taxon>
    </lineage>
</organism>
<evidence type="ECO:0000313" key="3">
    <source>
        <dbReference type="EMBL" id="MFM0637391.1"/>
    </source>
</evidence>
<dbReference type="Pfam" id="PF00756">
    <property type="entry name" value="Esterase"/>
    <property type="match status" value="1"/>
</dbReference>
<evidence type="ECO:0000256" key="1">
    <source>
        <dbReference type="ARBA" id="ARBA00005622"/>
    </source>
</evidence>
<keyword evidence="4" id="KW-1185">Reference proteome</keyword>
<protein>
    <submittedName>
        <fullName evidence="3">Alpha/beta hydrolase-fold protein</fullName>
    </submittedName>
</protein>
<sequence length="313" mass="33856">MKRMTQAQPVSIPNTRKIDFVSGVNGHQYSISVALPLLPAPERGYRVLYVLDAHAYFASAMEAVRANVHDVVVVGIGYPSDPAFINKAIEPLGALPGLNELTSMSYAFGLKRMYDLSLPVSVEVLATQQIPGFNLTPERVGGLDDFLATIETEVKPRVAELVPIDRSNQAIFGHSLGGLAVLHALFVEPNAFRTFIAASPSIWWSEKAVLANEEKFSAAVSAGTVSPRVLVTMGSEEETPTPVPAALAMAQAELDARVRSNRMVENARELTARLQALRGSNGYQVEDYAVFPKQGHGLAPWPALGRAIDFAFN</sequence>
<comment type="similarity">
    <text evidence="1">Belongs to the esterase D family.</text>
</comment>